<dbReference type="NCBIfam" id="TIGR02913">
    <property type="entry name" value="HAF_rpt"/>
    <property type="match status" value="2"/>
</dbReference>
<dbReference type="RefSeq" id="WP_211299308.1">
    <property type="nucleotide sequence ID" value="NZ_PGFZ01000021.1"/>
</dbReference>
<gene>
    <name evidence="2" type="ORF">AADEFJLK_04360</name>
</gene>
<feature type="compositionally biased region" description="Polar residues" evidence="1">
    <location>
        <begin position="14"/>
        <end position="27"/>
    </location>
</feature>
<dbReference type="Proteomes" id="UP000237423">
    <property type="component" value="Unassembled WGS sequence"/>
</dbReference>
<reference evidence="2 3" key="1">
    <citation type="submission" date="2017-11" db="EMBL/GenBank/DDBJ databases">
        <title>Draft Genome Sequence of Methylobacter psychrotolerans Sph1T, an Obligate Methanotroph from Low-Temperature Environments.</title>
        <authorList>
            <person name="Oshkin I.Y."/>
            <person name="Miroshnikov K."/>
            <person name="Belova S.E."/>
            <person name="Korzhenkov A."/>
            <person name="Toshchakov S.V."/>
            <person name="Dedysh S.N."/>
        </authorList>
    </citation>
    <scope>NUCLEOTIDE SEQUENCE [LARGE SCALE GENOMIC DNA]</scope>
    <source>
        <strain evidence="2 3">Sph1</strain>
    </source>
</reference>
<protein>
    <recommendedName>
        <fullName evidence="4">HAF repeat-containing protein</fullName>
    </recommendedName>
</protein>
<organism evidence="2 3">
    <name type="scientific">Methylovulum psychrotolerans</name>
    <dbReference type="NCBI Taxonomy" id="1704499"/>
    <lineage>
        <taxon>Bacteria</taxon>
        <taxon>Pseudomonadati</taxon>
        <taxon>Pseudomonadota</taxon>
        <taxon>Gammaproteobacteria</taxon>
        <taxon>Methylococcales</taxon>
        <taxon>Methylococcaceae</taxon>
        <taxon>Methylovulum</taxon>
    </lineage>
</organism>
<comment type="caution">
    <text evidence="2">The sequence shown here is derived from an EMBL/GenBank/DDBJ whole genome shotgun (WGS) entry which is preliminary data.</text>
</comment>
<dbReference type="EMBL" id="PGFZ01000021">
    <property type="protein sequence ID" value="POZ49845.1"/>
    <property type="molecule type" value="Genomic_DNA"/>
</dbReference>
<sequence>MAHWGGTNARANAINDQGQVVGNSDTSTGKSHAFLWEKDRKKGAMKDLGTLGGTYSDAADINNQGQIVGGSETTPLGTSTRPSYHAFLWKKAMMHDLGAAGATATAVSNAIALNGISIYTSLCIKNHYVK</sequence>
<evidence type="ECO:0000313" key="2">
    <source>
        <dbReference type="EMBL" id="POZ49845.1"/>
    </source>
</evidence>
<evidence type="ECO:0008006" key="4">
    <source>
        <dbReference type="Google" id="ProtNLM"/>
    </source>
</evidence>
<feature type="region of interest" description="Disordered" evidence="1">
    <location>
        <begin position="1"/>
        <end position="27"/>
    </location>
</feature>
<name>A0A2S5CGB2_9GAMM</name>
<accession>A0A2S5CGB2</accession>
<evidence type="ECO:0000313" key="3">
    <source>
        <dbReference type="Proteomes" id="UP000237423"/>
    </source>
</evidence>
<dbReference type="InterPro" id="IPR014262">
    <property type="entry name" value="HAF_rpt"/>
</dbReference>
<dbReference type="AlphaFoldDB" id="A0A2S5CGB2"/>
<evidence type="ECO:0000256" key="1">
    <source>
        <dbReference type="SAM" id="MobiDB-lite"/>
    </source>
</evidence>
<proteinExistence type="predicted"/>